<proteinExistence type="predicted"/>
<dbReference type="Proteomes" id="UP000076420">
    <property type="component" value="Unassembled WGS sequence"/>
</dbReference>
<feature type="region of interest" description="Disordered" evidence="1">
    <location>
        <begin position="27"/>
        <end position="47"/>
    </location>
</feature>
<name>A0A2C9M5D7_BIOGL</name>
<dbReference type="EnsemblMetazoa" id="BGLB038726-RA">
    <property type="protein sequence ID" value="BGLB038726-PA"/>
    <property type="gene ID" value="BGLB038726"/>
</dbReference>
<dbReference type="KEGG" id="bgt:106057749"/>
<dbReference type="OrthoDB" id="10035764at2759"/>
<organism evidence="2 3">
    <name type="scientific">Biomphalaria glabrata</name>
    <name type="common">Bloodfluke planorb</name>
    <name type="synonym">Freshwater snail</name>
    <dbReference type="NCBI Taxonomy" id="6526"/>
    <lineage>
        <taxon>Eukaryota</taxon>
        <taxon>Metazoa</taxon>
        <taxon>Spiralia</taxon>
        <taxon>Lophotrochozoa</taxon>
        <taxon>Mollusca</taxon>
        <taxon>Gastropoda</taxon>
        <taxon>Heterobranchia</taxon>
        <taxon>Euthyneura</taxon>
        <taxon>Panpulmonata</taxon>
        <taxon>Hygrophila</taxon>
        <taxon>Lymnaeoidea</taxon>
        <taxon>Planorbidae</taxon>
        <taxon>Biomphalaria</taxon>
    </lineage>
</organism>
<reference evidence="2" key="1">
    <citation type="submission" date="2020-05" db="UniProtKB">
        <authorList>
            <consortium name="EnsemblMetazoa"/>
        </authorList>
    </citation>
    <scope>IDENTIFICATION</scope>
    <source>
        <strain evidence="2">BB02</strain>
    </source>
</reference>
<evidence type="ECO:0000313" key="3">
    <source>
        <dbReference type="Proteomes" id="UP000076420"/>
    </source>
</evidence>
<accession>A0A2C9M5D7</accession>
<sequence length="122" mass="14495">MFDLVRTLPSDEKAVKMNDINIRGMHMKSSGRKSNRSTLRSVQQSRRRRNTVQDYYVDVVAMIDYKRYSKFLSQTNYNNFAAMQNILEYYAFVFSGMDMLYEGIKHPEYTIHILLSKIYVLQ</sequence>
<dbReference type="VEuPathDB" id="VectorBase:BGLAX_049223"/>
<gene>
    <name evidence="2" type="primary">106057749</name>
</gene>
<evidence type="ECO:0000256" key="1">
    <source>
        <dbReference type="SAM" id="MobiDB-lite"/>
    </source>
</evidence>
<protein>
    <submittedName>
        <fullName evidence="2">Uncharacterized protein</fullName>
    </submittedName>
</protein>
<dbReference type="VEuPathDB" id="VectorBase:BGLB038726"/>
<evidence type="ECO:0000313" key="2">
    <source>
        <dbReference type="EnsemblMetazoa" id="BGLB038726-PA"/>
    </source>
</evidence>
<dbReference type="AlphaFoldDB" id="A0A2C9M5D7"/>